<organism evidence="1 2">
    <name type="scientific">Corynebacterium minutissimum</name>
    <dbReference type="NCBI Taxonomy" id="38301"/>
    <lineage>
        <taxon>Bacteria</taxon>
        <taxon>Bacillati</taxon>
        <taxon>Actinomycetota</taxon>
        <taxon>Actinomycetes</taxon>
        <taxon>Mycobacteriales</taxon>
        <taxon>Corynebacteriaceae</taxon>
        <taxon>Corynebacterium</taxon>
    </lineage>
</organism>
<name>A0A376CUJ1_9CORY</name>
<sequence>MAEPYIYAQLLREGSSDDGLRSILEATLLSVGCDLNSRVEIAPYPSGDKTVLGGLNNLLKQVQPHVVFVHRDADNAGADDRLKEIQEAANQASIDTATDAPVIPVIPVKETEAWILWALHHPEFRSTIPGMDSPDLVPYKTIEHCSAKERLFEIHSKWAEDRGGKRNRRDRFERDRSTWLQNITNVSYLKGCPSFEELYRRCEDLIRTL</sequence>
<accession>A0A376CUJ1</accession>
<gene>
    <name evidence="1" type="ORF">NCTC10289_00644</name>
</gene>
<dbReference type="AlphaFoldDB" id="A0A376CUJ1"/>
<evidence type="ECO:0008006" key="3">
    <source>
        <dbReference type="Google" id="ProtNLM"/>
    </source>
</evidence>
<evidence type="ECO:0000313" key="1">
    <source>
        <dbReference type="EMBL" id="STC75312.1"/>
    </source>
</evidence>
<dbReference type="RefSeq" id="WP_115021306.1">
    <property type="nucleotide sequence ID" value="NZ_CP069533.1"/>
</dbReference>
<protein>
    <recommendedName>
        <fullName evidence="3">DUF4276 family protein</fullName>
    </recommendedName>
</protein>
<evidence type="ECO:0000313" key="2">
    <source>
        <dbReference type="Proteomes" id="UP000254287"/>
    </source>
</evidence>
<dbReference type="EMBL" id="UFXP01000001">
    <property type="protein sequence ID" value="STC75312.1"/>
    <property type="molecule type" value="Genomic_DNA"/>
</dbReference>
<reference evidence="1 2" key="1">
    <citation type="submission" date="2018-06" db="EMBL/GenBank/DDBJ databases">
        <authorList>
            <consortium name="Pathogen Informatics"/>
            <person name="Doyle S."/>
        </authorList>
    </citation>
    <scope>NUCLEOTIDE SEQUENCE [LARGE SCALE GENOMIC DNA]</scope>
    <source>
        <strain evidence="1 2">NCTC10289</strain>
    </source>
</reference>
<dbReference type="Proteomes" id="UP000254287">
    <property type="component" value="Unassembled WGS sequence"/>
</dbReference>
<proteinExistence type="predicted"/>